<dbReference type="RefSeq" id="WP_202831137.1">
    <property type="nucleotide sequence ID" value="NZ_JAETWB010000002.1"/>
</dbReference>
<proteinExistence type="predicted"/>
<comment type="caution">
    <text evidence="1">The sequence shown here is derived from an EMBL/GenBank/DDBJ whole genome shotgun (WGS) entry which is preliminary data.</text>
</comment>
<dbReference type="EMBL" id="JAETWB010000002">
    <property type="protein sequence ID" value="MBL6077985.1"/>
    <property type="molecule type" value="Genomic_DNA"/>
</dbReference>
<evidence type="ECO:0000313" key="1">
    <source>
        <dbReference type="EMBL" id="MBL6077985.1"/>
    </source>
</evidence>
<name>A0ABS1U0G6_9PROT</name>
<dbReference type="Proteomes" id="UP000660885">
    <property type="component" value="Unassembled WGS sequence"/>
</dbReference>
<reference evidence="1 2" key="1">
    <citation type="submission" date="2021-01" db="EMBL/GenBank/DDBJ databases">
        <title>Belnapia mucosa sp. nov. and Belnapia arida sp. nov., isolated from the Tabernas Desert (Almeria, Spain).</title>
        <authorList>
            <person name="Molina-Menor E."/>
            <person name="Vidal-Verdu A."/>
            <person name="Calonge A."/>
            <person name="Satari L."/>
            <person name="Pereto J."/>
            <person name="Porcar M."/>
        </authorList>
    </citation>
    <scope>NUCLEOTIDE SEQUENCE [LARGE SCALE GENOMIC DNA]</scope>
    <source>
        <strain evidence="1 2">T18</strain>
    </source>
</reference>
<dbReference type="Gene3D" id="3.40.50.10610">
    <property type="entry name" value="ABC-type transport auxiliary lipoprotein component"/>
    <property type="match status" value="1"/>
</dbReference>
<sequence length="206" mass="21662">MTARRAVLLLPLLAGCSVLPNRPYQETQRFSLSPERPGRATPPRQAPVLLVRSLRAAPGLEGRGLRSLTADGQVATAYWQEWVAPPADAAEEALRRWLLASGRFAAVTQPGSRLRANLVFEGELIRLQAEPAAGRAVAALSILLLAEPPSGPGEARILVQFTAEGRAPLPPGLDPRAPGPEAAAALSAALGEALGRVEEGLAAARR</sequence>
<evidence type="ECO:0000313" key="2">
    <source>
        <dbReference type="Proteomes" id="UP000660885"/>
    </source>
</evidence>
<gene>
    <name evidence="1" type="ORF">JMJ56_08210</name>
</gene>
<protein>
    <submittedName>
        <fullName evidence="1">Membrane integrity-associated transporter subunit PqiC</fullName>
    </submittedName>
</protein>
<dbReference type="PROSITE" id="PS51257">
    <property type="entry name" value="PROKAR_LIPOPROTEIN"/>
    <property type="match status" value="1"/>
</dbReference>
<dbReference type="SUPFAM" id="SSF159594">
    <property type="entry name" value="XCC0632-like"/>
    <property type="match status" value="1"/>
</dbReference>
<accession>A0ABS1U0G6</accession>
<organism evidence="1 2">
    <name type="scientific">Belnapia arida</name>
    <dbReference type="NCBI Taxonomy" id="2804533"/>
    <lineage>
        <taxon>Bacteria</taxon>
        <taxon>Pseudomonadati</taxon>
        <taxon>Pseudomonadota</taxon>
        <taxon>Alphaproteobacteria</taxon>
        <taxon>Acetobacterales</taxon>
        <taxon>Roseomonadaceae</taxon>
        <taxon>Belnapia</taxon>
    </lineage>
</organism>
<keyword evidence="2" id="KW-1185">Reference proteome</keyword>